<keyword evidence="1" id="KW-0812">Transmembrane</keyword>
<reference evidence="2 3" key="1">
    <citation type="journal article" date="2013" name="Genome Announc.">
        <title>Genome Sequence of Campylobacter showae UNSWCD, Isolated from a Patient with Crohn's Disease.</title>
        <authorList>
            <person name="Tay A.P."/>
            <person name="Kaakoush N.O."/>
            <person name="Deshpande N.P."/>
            <person name="Chen Z."/>
            <person name="Mitchell H."/>
            <person name="Wilkins M.R."/>
        </authorList>
    </citation>
    <scope>NUCLEOTIDE SEQUENCE [LARGE SCALE GENOMIC DNA]</scope>
    <source>
        <strain evidence="2 3">CSUNSWCD</strain>
    </source>
</reference>
<feature type="transmembrane region" description="Helical" evidence="1">
    <location>
        <begin position="34"/>
        <end position="54"/>
    </location>
</feature>
<evidence type="ECO:0000313" key="2">
    <source>
        <dbReference type="EMBL" id="EKU11968.1"/>
    </source>
</evidence>
<proteinExistence type="predicted"/>
<accession>M5ISP4</accession>
<evidence type="ECO:0000256" key="1">
    <source>
        <dbReference type="SAM" id="Phobius"/>
    </source>
</evidence>
<evidence type="ECO:0000313" key="3">
    <source>
        <dbReference type="Proteomes" id="UP000011939"/>
    </source>
</evidence>
<keyword evidence="1" id="KW-1133">Transmembrane helix</keyword>
<dbReference type="AlphaFoldDB" id="M5ISP4"/>
<dbReference type="PATRIC" id="fig|1244083.3.peg.666"/>
<dbReference type="Proteomes" id="UP000011939">
    <property type="component" value="Unassembled WGS sequence"/>
</dbReference>
<comment type="caution">
    <text evidence="2">The sequence shown here is derived from an EMBL/GenBank/DDBJ whole genome shotgun (WGS) entry which is preliminary data.</text>
</comment>
<sequence length="59" mass="7106">MAKTKNNIIVINKKYKKYSFAYMYINIRKQPERIIIRCGAKSIFEILICFRVLFLSMKI</sequence>
<keyword evidence="1" id="KW-0472">Membrane</keyword>
<name>M5ISP4_9BACT</name>
<gene>
    <name evidence="2" type="ORF">CSUNSWCD_1292</name>
</gene>
<dbReference type="EMBL" id="AMZQ01000002">
    <property type="protein sequence ID" value="EKU11968.1"/>
    <property type="molecule type" value="Genomic_DNA"/>
</dbReference>
<protein>
    <submittedName>
        <fullName evidence="2">Uncharacterized protein</fullName>
    </submittedName>
</protein>
<organism evidence="2 3">
    <name type="scientific">Campylobacter showae CSUNSWCD</name>
    <dbReference type="NCBI Taxonomy" id="1244083"/>
    <lineage>
        <taxon>Bacteria</taxon>
        <taxon>Pseudomonadati</taxon>
        <taxon>Campylobacterota</taxon>
        <taxon>Epsilonproteobacteria</taxon>
        <taxon>Campylobacterales</taxon>
        <taxon>Campylobacteraceae</taxon>
        <taxon>Campylobacter</taxon>
    </lineage>
</organism>